<organism evidence="2 3">
    <name type="scientific">Paractinoplanes ferrugineus</name>
    <dbReference type="NCBI Taxonomy" id="113564"/>
    <lineage>
        <taxon>Bacteria</taxon>
        <taxon>Bacillati</taxon>
        <taxon>Actinomycetota</taxon>
        <taxon>Actinomycetes</taxon>
        <taxon>Micromonosporales</taxon>
        <taxon>Micromonosporaceae</taxon>
        <taxon>Paractinoplanes</taxon>
    </lineage>
</organism>
<dbReference type="RefSeq" id="WP_203821983.1">
    <property type="nucleotide sequence ID" value="NZ_BAAABP010000015.1"/>
</dbReference>
<feature type="region of interest" description="Disordered" evidence="1">
    <location>
        <begin position="60"/>
        <end position="81"/>
    </location>
</feature>
<comment type="caution">
    <text evidence="2">The sequence shown here is derived from an EMBL/GenBank/DDBJ whole genome shotgun (WGS) entry which is preliminary data.</text>
</comment>
<dbReference type="Proteomes" id="UP000598174">
    <property type="component" value="Unassembled WGS sequence"/>
</dbReference>
<evidence type="ECO:0000313" key="2">
    <source>
        <dbReference type="EMBL" id="GIE15619.1"/>
    </source>
</evidence>
<keyword evidence="3" id="KW-1185">Reference proteome</keyword>
<evidence type="ECO:0000256" key="1">
    <source>
        <dbReference type="SAM" id="MobiDB-lite"/>
    </source>
</evidence>
<reference evidence="2" key="1">
    <citation type="submission" date="2021-01" db="EMBL/GenBank/DDBJ databases">
        <title>Whole genome shotgun sequence of Actinoplanes ferrugineus NBRC 15555.</title>
        <authorList>
            <person name="Komaki H."/>
            <person name="Tamura T."/>
        </authorList>
    </citation>
    <scope>NUCLEOTIDE SEQUENCE</scope>
    <source>
        <strain evidence="2">NBRC 15555</strain>
    </source>
</reference>
<dbReference type="AlphaFoldDB" id="A0A919MI47"/>
<accession>A0A919MI47</accession>
<proteinExistence type="predicted"/>
<protein>
    <submittedName>
        <fullName evidence="2">Uncharacterized protein</fullName>
    </submittedName>
</protein>
<sequence>MHADRRWRQQRDQAVERIRHDMAQLLRDAGHDVQDADVGRLSRYSDDPVVATWIDLADTDPPETAARYGVSSSTPSRGSRW</sequence>
<evidence type="ECO:0000313" key="3">
    <source>
        <dbReference type="Proteomes" id="UP000598174"/>
    </source>
</evidence>
<gene>
    <name evidence="2" type="ORF">Afe05nite_74590</name>
</gene>
<name>A0A919MI47_9ACTN</name>
<feature type="compositionally biased region" description="Polar residues" evidence="1">
    <location>
        <begin position="70"/>
        <end position="81"/>
    </location>
</feature>
<dbReference type="EMBL" id="BOMM01000070">
    <property type="protein sequence ID" value="GIE15619.1"/>
    <property type="molecule type" value="Genomic_DNA"/>
</dbReference>